<dbReference type="AlphaFoldDB" id="B7Q628"/>
<accession>B7Q628</accession>
<dbReference type="EnsemblMetazoa" id="ISCW011773-RA">
    <property type="protein sequence ID" value="ISCW011773-PA"/>
    <property type="gene ID" value="ISCW011773"/>
</dbReference>
<dbReference type="PANTHER" id="PTHR10131">
    <property type="entry name" value="TNF RECEPTOR ASSOCIATED FACTOR"/>
    <property type="match status" value="1"/>
</dbReference>
<dbReference type="SUPFAM" id="SSF57850">
    <property type="entry name" value="RING/U-box"/>
    <property type="match status" value="1"/>
</dbReference>
<dbReference type="PROSITE" id="PS50089">
    <property type="entry name" value="ZF_RING_2"/>
    <property type="match status" value="1"/>
</dbReference>
<dbReference type="STRING" id="6945.B7Q628"/>
<feature type="coiled-coil region" evidence="4">
    <location>
        <begin position="161"/>
        <end position="209"/>
    </location>
</feature>
<gene>
    <name evidence="7" type="primary">8036444</name>
    <name evidence="6" type="ORF">IscW_ISCW011773</name>
</gene>
<keyword evidence="1 3" id="KW-0863">Zinc-finger</keyword>
<evidence type="ECO:0000313" key="8">
    <source>
        <dbReference type="Proteomes" id="UP000001555"/>
    </source>
</evidence>
<reference evidence="6 8" key="1">
    <citation type="submission" date="2008-03" db="EMBL/GenBank/DDBJ databases">
        <title>Annotation of Ixodes scapularis.</title>
        <authorList>
            <consortium name="Ixodes scapularis Genome Project Consortium"/>
            <person name="Caler E."/>
            <person name="Hannick L.I."/>
            <person name="Bidwell S."/>
            <person name="Joardar V."/>
            <person name="Thiagarajan M."/>
            <person name="Amedeo P."/>
            <person name="Galinsky K.J."/>
            <person name="Schobel S."/>
            <person name="Inman J."/>
            <person name="Hostetler J."/>
            <person name="Miller J."/>
            <person name="Hammond M."/>
            <person name="Megy K."/>
            <person name="Lawson D."/>
            <person name="Kodira C."/>
            <person name="Sutton G."/>
            <person name="Meyer J."/>
            <person name="Hill C.A."/>
            <person name="Birren B."/>
            <person name="Nene V."/>
            <person name="Collins F."/>
            <person name="Alarcon-Chaidez F."/>
            <person name="Wikel S."/>
            <person name="Strausberg R."/>
        </authorList>
    </citation>
    <scope>NUCLEOTIDE SEQUENCE [LARGE SCALE GENOMIC DNA]</scope>
    <source>
        <strain evidence="8">Wikel</strain>
        <strain evidence="6">Wikel colony</strain>
    </source>
</reference>
<dbReference type="EMBL" id="DS865121">
    <property type="protein sequence ID" value="EEC14300.1"/>
    <property type="molecule type" value="Genomic_DNA"/>
</dbReference>
<keyword evidence="2" id="KW-0862">Zinc</keyword>
<dbReference type="KEGG" id="isc:8036444"/>
<dbReference type="VEuPathDB" id="VectorBase:ISCW011773"/>
<dbReference type="PaxDb" id="6945-B7Q628"/>
<dbReference type="Gene3D" id="3.30.40.10">
    <property type="entry name" value="Zinc/RING finger domain, C3HC4 (zinc finger)"/>
    <property type="match status" value="2"/>
</dbReference>
<dbReference type="FunFam" id="2.60.210.10:FF:000048">
    <property type="match status" value="1"/>
</dbReference>
<dbReference type="GO" id="GO:0008270">
    <property type="term" value="F:zinc ion binding"/>
    <property type="evidence" value="ECO:0007669"/>
    <property type="project" value="UniProtKB-KW"/>
</dbReference>
<dbReference type="OrthoDB" id="6486434at2759"/>
<dbReference type="InParanoid" id="B7Q628"/>
<dbReference type="GO" id="GO:0033209">
    <property type="term" value="P:tumor necrosis factor-mediated signaling pathway"/>
    <property type="evidence" value="ECO:0000318"/>
    <property type="project" value="GO_Central"/>
</dbReference>
<dbReference type="VEuPathDB" id="VectorBase:ISCI011773"/>
<evidence type="ECO:0000256" key="2">
    <source>
        <dbReference type="ARBA" id="ARBA00022833"/>
    </source>
</evidence>
<dbReference type="EMBL" id="ABJB010469613">
    <property type="status" value="NOT_ANNOTATED_CDS"/>
    <property type="molecule type" value="Genomic_DNA"/>
</dbReference>
<dbReference type="Gene3D" id="2.60.210.10">
    <property type="entry name" value="Apoptosis, Tumor Necrosis Factor Receptor Associated Protein 2, Chain A"/>
    <property type="match status" value="1"/>
</dbReference>
<keyword evidence="8" id="KW-1185">Reference proteome</keyword>
<sequence length="421" mass="47124">MRSFCVSGFSDALDWRPILFQEPAITHSACALCGLVSLKAMRLSCGHTLCYGCHEECSREGSTCPIDEESFGENDCARNDIPKGFLEKRQVACWNNPNGCSFLGPVHSLLKHFTECAFHVVSCPRCSSSVLRSEIVGHCKHGCQLPAVGPVVNTDRANLGYDRIEQTSNEIKEALDKLSDDLSCLHTSLNQCREDVREAERRSKEQLEVQSATLLEHLFRLHIEAPILAEVGLSEVAGDADKLEKGCRAGGMRTHVECPLNGTESAFLDVSPDHQGKEFHWYLKGFAALRKQATEKGRAESESPLQYVSGYNVSIVCHLERGMHGYIQFLFELNVYPGAYDSSLEWPFRKTVRVGVIHGTDKKKSIFRRANASVSKGDRAFLRPQRNSKESFVCLALKNLEYIEKYGFVRNDTLHLFLEAE</sequence>
<evidence type="ECO:0000256" key="4">
    <source>
        <dbReference type="SAM" id="Coils"/>
    </source>
</evidence>
<dbReference type="HOGENOM" id="CLU_053933_0_0_1"/>
<dbReference type="VEuPathDB" id="VectorBase:ISCP_021168"/>
<keyword evidence="4" id="KW-0175">Coiled coil</keyword>
<organism>
    <name type="scientific">Ixodes scapularis</name>
    <name type="common">Black-legged tick</name>
    <name type="synonym">Deer tick</name>
    <dbReference type="NCBI Taxonomy" id="6945"/>
    <lineage>
        <taxon>Eukaryota</taxon>
        <taxon>Metazoa</taxon>
        <taxon>Ecdysozoa</taxon>
        <taxon>Arthropoda</taxon>
        <taxon>Chelicerata</taxon>
        <taxon>Arachnida</taxon>
        <taxon>Acari</taxon>
        <taxon>Parasitiformes</taxon>
        <taxon>Ixodida</taxon>
        <taxon>Ixodoidea</taxon>
        <taxon>Ixodidae</taxon>
        <taxon>Ixodinae</taxon>
        <taxon>Ixodes</taxon>
    </lineage>
</organism>
<dbReference type="Proteomes" id="UP000001555">
    <property type="component" value="Unassembled WGS sequence"/>
</dbReference>
<dbReference type="GO" id="GO:0043122">
    <property type="term" value="P:regulation of canonical NF-kappaB signal transduction"/>
    <property type="evidence" value="ECO:0000318"/>
    <property type="project" value="GO_Central"/>
</dbReference>
<dbReference type="InterPro" id="IPR013083">
    <property type="entry name" value="Znf_RING/FYVE/PHD"/>
</dbReference>
<name>B7Q628_IXOSC</name>
<evidence type="ECO:0000256" key="3">
    <source>
        <dbReference type="PROSITE-ProRule" id="PRU00175"/>
    </source>
</evidence>
<protein>
    <recommendedName>
        <fullName evidence="5">RING-type domain-containing protein</fullName>
    </recommendedName>
</protein>
<evidence type="ECO:0000256" key="1">
    <source>
        <dbReference type="ARBA" id="ARBA00022771"/>
    </source>
</evidence>
<dbReference type="InterPro" id="IPR008974">
    <property type="entry name" value="TRAF-like"/>
</dbReference>
<dbReference type="InterPro" id="IPR001841">
    <property type="entry name" value="Znf_RING"/>
</dbReference>
<feature type="domain" description="RING-type" evidence="5">
    <location>
        <begin position="30"/>
        <end position="68"/>
    </location>
</feature>
<dbReference type="GO" id="GO:0005737">
    <property type="term" value="C:cytoplasm"/>
    <property type="evidence" value="ECO:0000318"/>
    <property type="project" value="GO_Central"/>
</dbReference>
<dbReference type="GO" id="GO:0035591">
    <property type="term" value="F:signaling adaptor activity"/>
    <property type="evidence" value="ECO:0000318"/>
    <property type="project" value="GO_Central"/>
</dbReference>
<evidence type="ECO:0000313" key="6">
    <source>
        <dbReference type="EMBL" id="EEC14300.1"/>
    </source>
</evidence>
<keyword evidence="1 3" id="KW-0479">Metal-binding</keyword>
<dbReference type="PANTHER" id="PTHR10131:SF138">
    <property type="entry name" value="RE66324P"/>
    <property type="match status" value="1"/>
</dbReference>
<reference evidence="7" key="2">
    <citation type="submission" date="2020-05" db="UniProtKB">
        <authorList>
            <consortium name="EnsemblMetazoa"/>
        </authorList>
    </citation>
    <scope>IDENTIFICATION</scope>
    <source>
        <strain evidence="7">wikel</strain>
    </source>
</reference>
<dbReference type="SUPFAM" id="SSF49599">
    <property type="entry name" value="TRAF domain-like"/>
    <property type="match status" value="2"/>
</dbReference>
<dbReference type="GO" id="GO:0005164">
    <property type="term" value="F:tumor necrosis factor receptor binding"/>
    <property type="evidence" value="ECO:0000318"/>
    <property type="project" value="GO_Central"/>
</dbReference>
<dbReference type="InterPro" id="IPR049342">
    <property type="entry name" value="TRAF1-6_MATH_dom"/>
</dbReference>
<proteinExistence type="predicted"/>
<dbReference type="Pfam" id="PF21355">
    <property type="entry name" value="TRAF-mep_MATH"/>
    <property type="match status" value="1"/>
</dbReference>
<evidence type="ECO:0000313" key="7">
    <source>
        <dbReference type="EnsemblMetazoa" id="ISCW011773-PA"/>
    </source>
</evidence>
<evidence type="ECO:0000259" key="5">
    <source>
        <dbReference type="PROSITE" id="PS50089"/>
    </source>
</evidence>